<reference evidence="4 5" key="1">
    <citation type="submission" date="2019-03" db="EMBL/GenBank/DDBJ databases">
        <title>This is whole genome sequence of Paenibacillus sp MS74 strain.</title>
        <authorList>
            <person name="Trinh H.N."/>
        </authorList>
    </citation>
    <scope>NUCLEOTIDE SEQUENCE [LARGE SCALE GENOMIC DNA]</scope>
    <source>
        <strain evidence="4 5">MS74</strain>
    </source>
</reference>
<keyword evidence="2 4" id="KW-0560">Oxidoreductase</keyword>
<dbReference type="SMART" id="SM00822">
    <property type="entry name" value="PKS_KR"/>
    <property type="match status" value="1"/>
</dbReference>
<organism evidence="4 5">
    <name type="scientific">Paenibacillus piri</name>
    <dbReference type="NCBI Taxonomy" id="2547395"/>
    <lineage>
        <taxon>Bacteria</taxon>
        <taxon>Bacillati</taxon>
        <taxon>Bacillota</taxon>
        <taxon>Bacilli</taxon>
        <taxon>Bacillales</taxon>
        <taxon>Paenibacillaceae</taxon>
        <taxon>Paenibacillus</taxon>
    </lineage>
</organism>
<dbReference type="GO" id="GO:0047936">
    <property type="term" value="F:glucose 1-dehydrogenase [NAD(P)+] activity"/>
    <property type="evidence" value="ECO:0007669"/>
    <property type="project" value="UniProtKB-EC"/>
</dbReference>
<sequence>MIALEDKVILITGSSRGIGRQAALMFAASGAKLALNARDESVLRGLQQEIEKTFGTEVLPLPYDVRDLAKVKEAFLLIKKKFGHLDALVNNAGILQDRLLGMIDEQLMQQTLETNLSAAIYHMQYAARLMSPRKKGSIVNISSIIGTNGNMGQVLYSASKAGLIGATMSAAKELAPNNIRVNAVAPGFINTDMAKNLPEQKFKERLESIKMGRIGTPEDVANVIWFLCSDLSSYLTGQVIGVDGGMLI</sequence>
<dbReference type="EC" id="1.1.1.47" evidence="4"/>
<dbReference type="InterPro" id="IPR036291">
    <property type="entry name" value="NAD(P)-bd_dom_sf"/>
</dbReference>
<dbReference type="GO" id="GO:0048038">
    <property type="term" value="F:quinone binding"/>
    <property type="evidence" value="ECO:0007669"/>
    <property type="project" value="TreeGrafter"/>
</dbReference>
<dbReference type="InterPro" id="IPR057326">
    <property type="entry name" value="KR_dom"/>
</dbReference>
<dbReference type="PRINTS" id="PR00080">
    <property type="entry name" value="SDRFAMILY"/>
</dbReference>
<comment type="caution">
    <text evidence="4">The sequence shown here is derived from an EMBL/GenBank/DDBJ whole genome shotgun (WGS) entry which is preliminary data.</text>
</comment>
<dbReference type="RefSeq" id="WP_133233915.1">
    <property type="nucleotide sequence ID" value="NZ_SMRT01000016.1"/>
</dbReference>
<dbReference type="PANTHER" id="PTHR42760:SF133">
    <property type="entry name" value="3-OXOACYL-[ACYL-CARRIER-PROTEIN] REDUCTASE"/>
    <property type="match status" value="1"/>
</dbReference>
<evidence type="ECO:0000256" key="1">
    <source>
        <dbReference type="ARBA" id="ARBA00006484"/>
    </source>
</evidence>
<dbReference type="AlphaFoldDB" id="A0A4R5KDX0"/>
<evidence type="ECO:0000256" key="2">
    <source>
        <dbReference type="ARBA" id="ARBA00023002"/>
    </source>
</evidence>
<dbReference type="PANTHER" id="PTHR42760">
    <property type="entry name" value="SHORT-CHAIN DEHYDROGENASES/REDUCTASES FAMILY MEMBER"/>
    <property type="match status" value="1"/>
</dbReference>
<comment type="similarity">
    <text evidence="1">Belongs to the short-chain dehydrogenases/reductases (SDR) family.</text>
</comment>
<dbReference type="OrthoDB" id="9803333at2"/>
<dbReference type="EMBL" id="SMRT01000016">
    <property type="protein sequence ID" value="TDF93501.1"/>
    <property type="molecule type" value="Genomic_DNA"/>
</dbReference>
<dbReference type="Proteomes" id="UP000295636">
    <property type="component" value="Unassembled WGS sequence"/>
</dbReference>
<dbReference type="FunFam" id="3.40.50.720:FF:000173">
    <property type="entry name" value="3-oxoacyl-[acyl-carrier protein] reductase"/>
    <property type="match status" value="1"/>
</dbReference>
<dbReference type="PRINTS" id="PR00081">
    <property type="entry name" value="GDHRDH"/>
</dbReference>
<keyword evidence="5" id="KW-1185">Reference proteome</keyword>
<dbReference type="Gene3D" id="3.40.50.720">
    <property type="entry name" value="NAD(P)-binding Rossmann-like Domain"/>
    <property type="match status" value="1"/>
</dbReference>
<evidence type="ECO:0000313" key="4">
    <source>
        <dbReference type="EMBL" id="TDF93501.1"/>
    </source>
</evidence>
<name>A0A4R5KDX0_9BACL</name>
<dbReference type="GO" id="GO:0006633">
    <property type="term" value="P:fatty acid biosynthetic process"/>
    <property type="evidence" value="ECO:0007669"/>
    <property type="project" value="TreeGrafter"/>
</dbReference>
<proteinExistence type="inferred from homology"/>
<feature type="domain" description="Ketoreductase" evidence="3">
    <location>
        <begin position="7"/>
        <end position="187"/>
    </location>
</feature>
<dbReference type="NCBIfam" id="NF005559">
    <property type="entry name" value="PRK07231.1"/>
    <property type="match status" value="1"/>
</dbReference>
<gene>
    <name evidence="4" type="ORF">E1757_26575</name>
</gene>
<dbReference type="SUPFAM" id="SSF51735">
    <property type="entry name" value="NAD(P)-binding Rossmann-fold domains"/>
    <property type="match status" value="1"/>
</dbReference>
<evidence type="ECO:0000259" key="3">
    <source>
        <dbReference type="SMART" id="SM00822"/>
    </source>
</evidence>
<accession>A0A4R5KDX0</accession>
<dbReference type="InterPro" id="IPR002347">
    <property type="entry name" value="SDR_fam"/>
</dbReference>
<protein>
    <submittedName>
        <fullName evidence="4">Glucose 1-dehydrogenase</fullName>
        <ecNumber evidence="4">1.1.1.47</ecNumber>
    </submittedName>
</protein>
<dbReference type="Pfam" id="PF13561">
    <property type="entry name" value="adh_short_C2"/>
    <property type="match status" value="1"/>
</dbReference>
<evidence type="ECO:0000313" key="5">
    <source>
        <dbReference type="Proteomes" id="UP000295636"/>
    </source>
</evidence>